<dbReference type="AlphaFoldDB" id="A0A6C0E1E9"/>
<dbReference type="InterPro" id="IPR003497">
    <property type="entry name" value="BRO_N_domain"/>
</dbReference>
<dbReference type="InterPro" id="IPR018004">
    <property type="entry name" value="KilA/APSES_HTH"/>
</dbReference>
<evidence type="ECO:0000313" key="3">
    <source>
        <dbReference type="EMBL" id="QHT22430.1"/>
    </source>
</evidence>
<proteinExistence type="predicted"/>
<protein>
    <recommendedName>
        <fullName evidence="2">Bro-N domain-containing protein</fullName>
    </recommendedName>
</protein>
<dbReference type="PROSITE" id="PS51750">
    <property type="entry name" value="BRO_N"/>
    <property type="match status" value="1"/>
</dbReference>
<feature type="coiled-coil region" evidence="1">
    <location>
        <begin position="302"/>
        <end position="356"/>
    </location>
</feature>
<feature type="coiled-coil region" evidence="1">
    <location>
        <begin position="105"/>
        <end position="157"/>
    </location>
</feature>
<dbReference type="SMART" id="SM01040">
    <property type="entry name" value="Bro-N"/>
    <property type="match status" value="1"/>
</dbReference>
<dbReference type="PANTHER" id="PTHR36180:SF2">
    <property type="entry name" value="BRO FAMILY PROTEIN"/>
    <property type="match status" value="1"/>
</dbReference>
<sequence>MELINSIDETFKFENKEIRVIGSYQEPWFVAKDICDILELSNTTNALRNIPEKWMTLQNVKSSYNSQNMTLISEPAVYKLIMRSNKPIAQKFQEAVCEDILPSLRKKGEYKIKNIMDKNKQLEEEKLRIENKLLEKNEEIKKISREKEAEILRIEEETESKLIENTEENRLKMCKTIIQSYDNKNVLYLGFIGIINGKEAFKFGSSGRILKRIYREHNKTYEIFEFVYCIECEQHIKLENALKSDEKLKKYRFSHPFHVEGSDKITNVSELIYFDDNFNLESFKKLVIKLKNNIEMVDELRIHLEKTEHLKLELQIKQEEEKTKRIAKELEEQTKQKQLELEILQLKIKNTKAVREINDENMRTEIKRKEEELISKIESQTEVVKQIQVNNNKIFEERYENISPNLIDINIFENIYKPIQVTYQERNTFLYVAKINDMLYININSISEKSYPMDRWKRTAEIKNKILEYNFKLRDKKMLSIYSHKNKGTWVLFEFFCKNYFNWYGSIYNKVNNNTCYLNFGTFLEIQLPKLIDEYDLSTDKHFVKIKRGDSSFKVRANRETNFINVTDLFNNNNRDIRSFNKNSERKAYFLKNPEEHYVNGNEIIDEFGMKVTYCHPKLANVIVEWIYKKNENEEKQQVLNFINYFIDKL</sequence>
<reference evidence="3" key="1">
    <citation type="journal article" date="2020" name="Nature">
        <title>Giant virus diversity and host interactions through global metagenomics.</title>
        <authorList>
            <person name="Schulz F."/>
            <person name="Roux S."/>
            <person name="Paez-Espino D."/>
            <person name="Jungbluth S."/>
            <person name="Walsh D.A."/>
            <person name="Denef V.J."/>
            <person name="McMahon K.D."/>
            <person name="Konstantinidis K.T."/>
            <person name="Eloe-Fadrosh E.A."/>
            <person name="Kyrpides N.C."/>
            <person name="Woyke T."/>
        </authorList>
    </citation>
    <scope>NUCLEOTIDE SEQUENCE</scope>
    <source>
        <strain evidence="3">GVMAG-M-3300023179-111</strain>
    </source>
</reference>
<feature type="domain" description="Bro-N" evidence="2">
    <location>
        <begin position="4"/>
        <end position="108"/>
    </location>
</feature>
<dbReference type="Pfam" id="PF04383">
    <property type="entry name" value="KilA-N"/>
    <property type="match status" value="1"/>
</dbReference>
<name>A0A6C0E1E9_9ZZZZ</name>
<evidence type="ECO:0000259" key="2">
    <source>
        <dbReference type="PROSITE" id="PS51750"/>
    </source>
</evidence>
<accession>A0A6C0E1E9</accession>
<dbReference type="Pfam" id="PF02498">
    <property type="entry name" value="Bro-N"/>
    <property type="match status" value="1"/>
</dbReference>
<keyword evidence="1" id="KW-0175">Coiled coil</keyword>
<organism evidence="3">
    <name type="scientific">viral metagenome</name>
    <dbReference type="NCBI Taxonomy" id="1070528"/>
    <lineage>
        <taxon>unclassified sequences</taxon>
        <taxon>metagenomes</taxon>
        <taxon>organismal metagenomes</taxon>
    </lineage>
</organism>
<dbReference type="EMBL" id="MN739709">
    <property type="protein sequence ID" value="QHT22430.1"/>
    <property type="molecule type" value="Genomic_DNA"/>
</dbReference>
<dbReference type="PANTHER" id="PTHR36180">
    <property type="entry name" value="DNA-BINDING PROTEIN-RELATED-RELATED"/>
    <property type="match status" value="1"/>
</dbReference>
<evidence type="ECO:0000256" key="1">
    <source>
        <dbReference type="SAM" id="Coils"/>
    </source>
</evidence>